<comment type="caution">
    <text evidence="2">The sequence shown here is derived from an EMBL/GenBank/DDBJ whole genome shotgun (WGS) entry which is preliminary data.</text>
</comment>
<gene>
    <name evidence="2" type="ORF">H6P81_010074</name>
</gene>
<evidence type="ECO:0000256" key="1">
    <source>
        <dbReference type="SAM" id="MobiDB-lite"/>
    </source>
</evidence>
<evidence type="ECO:0000313" key="3">
    <source>
        <dbReference type="Proteomes" id="UP000825729"/>
    </source>
</evidence>
<dbReference type="Proteomes" id="UP000825729">
    <property type="component" value="Unassembled WGS sequence"/>
</dbReference>
<dbReference type="EMBL" id="JAINDJ010000004">
    <property type="protein sequence ID" value="KAG9450109.1"/>
    <property type="molecule type" value="Genomic_DNA"/>
</dbReference>
<reference evidence="2 3" key="1">
    <citation type="submission" date="2021-07" db="EMBL/GenBank/DDBJ databases">
        <title>The Aristolochia fimbriata genome: insights into angiosperm evolution, floral development and chemical biosynthesis.</title>
        <authorList>
            <person name="Jiao Y."/>
        </authorList>
    </citation>
    <scope>NUCLEOTIDE SEQUENCE [LARGE SCALE GENOMIC DNA]</scope>
    <source>
        <strain evidence="2">IBCAS-2021</strain>
        <tissue evidence="2">Leaf</tissue>
    </source>
</reference>
<proteinExistence type="predicted"/>
<accession>A0AAV7ENC6</accession>
<dbReference type="PANTHER" id="PTHR19446">
    <property type="entry name" value="REVERSE TRANSCRIPTASES"/>
    <property type="match status" value="1"/>
</dbReference>
<protein>
    <recommendedName>
        <fullName evidence="4">Reverse transcriptase domain-containing protein</fullName>
    </recommendedName>
</protein>
<evidence type="ECO:0000313" key="2">
    <source>
        <dbReference type="EMBL" id="KAG9450109.1"/>
    </source>
</evidence>
<feature type="compositionally biased region" description="Polar residues" evidence="1">
    <location>
        <begin position="233"/>
        <end position="247"/>
    </location>
</feature>
<name>A0AAV7ENC6_ARIFI</name>
<dbReference type="AlphaFoldDB" id="A0AAV7ENC6"/>
<sequence>MMVLQVLTALTYVKYFASHGFVSRHVGATNITLIPKEGTTTIKDFWPITLATSFYKIDTKLLAEHLKKVMNSIISWEQAAFIPIRQILDVAMTVDEVVDNLHKSRQSAFLLKLDLENALDRTLVCIIPNYGTDGLPDAMEEMDTTMCYVRKILRQSERRKFWLLQELQFLPVFNNQSLMGFVDGSIQPPHQYSTADTSTVTSKYIQCMPSTKRSRVRSSKHCPMRQLEKQSISLAPQRCGSSSNESMPSPLKFD</sequence>
<organism evidence="2 3">
    <name type="scientific">Aristolochia fimbriata</name>
    <name type="common">White veined hardy Dutchman's pipe vine</name>
    <dbReference type="NCBI Taxonomy" id="158543"/>
    <lineage>
        <taxon>Eukaryota</taxon>
        <taxon>Viridiplantae</taxon>
        <taxon>Streptophyta</taxon>
        <taxon>Embryophyta</taxon>
        <taxon>Tracheophyta</taxon>
        <taxon>Spermatophyta</taxon>
        <taxon>Magnoliopsida</taxon>
        <taxon>Magnoliidae</taxon>
        <taxon>Piperales</taxon>
        <taxon>Aristolochiaceae</taxon>
        <taxon>Aristolochia</taxon>
    </lineage>
</organism>
<feature type="region of interest" description="Disordered" evidence="1">
    <location>
        <begin position="233"/>
        <end position="254"/>
    </location>
</feature>
<evidence type="ECO:0008006" key="4">
    <source>
        <dbReference type="Google" id="ProtNLM"/>
    </source>
</evidence>
<keyword evidence="3" id="KW-1185">Reference proteome</keyword>